<proteinExistence type="predicted"/>
<dbReference type="GeneID" id="62155539"/>
<protein>
    <submittedName>
        <fullName evidence="2">Uncharacterized protein</fullName>
    </submittedName>
</protein>
<gene>
    <name evidence="2" type="ORF">EAE97_011952</name>
</gene>
<evidence type="ECO:0000313" key="3">
    <source>
        <dbReference type="Proteomes" id="UP000710849"/>
    </source>
</evidence>
<comment type="caution">
    <text evidence="2">The sequence shown here is derived from an EMBL/GenBank/DDBJ whole genome shotgun (WGS) entry which is preliminary data.</text>
</comment>
<feature type="region of interest" description="Disordered" evidence="1">
    <location>
        <begin position="46"/>
        <end position="86"/>
    </location>
</feature>
<evidence type="ECO:0000256" key="1">
    <source>
        <dbReference type="SAM" id="MobiDB-lite"/>
    </source>
</evidence>
<reference evidence="2 3" key="1">
    <citation type="journal article" date="2020" name="Genome Biol. Evol.">
        <title>Comparative genomics of Sclerotiniaceae.</title>
        <authorList>
            <person name="Valero Jimenez C.A."/>
            <person name="Steentjes M."/>
            <person name="Scholten O.E."/>
            <person name="Van Kan J.A.L."/>
        </authorList>
    </citation>
    <scope>NUCLEOTIDE SEQUENCE [LARGE SCALE GENOMIC DNA]</scope>
    <source>
        <strain evidence="2 3">MUCL 94</strain>
    </source>
</reference>
<feature type="compositionally biased region" description="Polar residues" evidence="1">
    <location>
        <begin position="54"/>
        <end position="83"/>
    </location>
</feature>
<dbReference type="AlphaFoldDB" id="A0A9P5LQF5"/>
<organism evidence="2 3">
    <name type="scientific">Botrytis byssoidea</name>
    <dbReference type="NCBI Taxonomy" id="139641"/>
    <lineage>
        <taxon>Eukaryota</taxon>
        <taxon>Fungi</taxon>
        <taxon>Dikarya</taxon>
        <taxon>Ascomycota</taxon>
        <taxon>Pezizomycotina</taxon>
        <taxon>Leotiomycetes</taxon>
        <taxon>Helotiales</taxon>
        <taxon>Sclerotiniaceae</taxon>
        <taxon>Botrytis</taxon>
    </lineage>
</organism>
<evidence type="ECO:0000313" key="2">
    <source>
        <dbReference type="EMBL" id="KAF7917814.1"/>
    </source>
</evidence>
<name>A0A9P5LQF5_9HELO</name>
<dbReference type="EMBL" id="RCSW01000045">
    <property type="protein sequence ID" value="KAF7917814.1"/>
    <property type="molecule type" value="Genomic_DNA"/>
</dbReference>
<keyword evidence="3" id="KW-1185">Reference proteome</keyword>
<dbReference type="Proteomes" id="UP000710849">
    <property type="component" value="Unassembled WGS sequence"/>
</dbReference>
<accession>A0A9P5LQF5</accession>
<sequence length="96" mass="10105">MERSSTPTTTTASTMKWTCESPGTKMIALTKLAVVNSSLPSSTAAISMRKINTGDPTPTTNQETQTKSSSLNSSPPALFSNPNPAAPIKTALFRSM</sequence>
<dbReference type="RefSeq" id="XP_038726637.1">
    <property type="nucleotide sequence ID" value="XM_038882466.1"/>
</dbReference>